<dbReference type="PANTHER" id="PTHR46300:SF7">
    <property type="entry name" value="P450, PUTATIVE (EUROFUNG)-RELATED"/>
    <property type="match status" value="1"/>
</dbReference>
<name>K5UXZ4_PHACS</name>
<comment type="subcellular location">
    <subcellularLocation>
        <location evidence="2">Membrane</location>
        <topology evidence="2">Single-pass membrane protein</topology>
    </subcellularLocation>
</comment>
<evidence type="ECO:0000313" key="16">
    <source>
        <dbReference type="Proteomes" id="UP000008370"/>
    </source>
</evidence>
<dbReference type="PRINTS" id="PR00385">
    <property type="entry name" value="P450"/>
</dbReference>
<accession>K5UXZ4</accession>
<dbReference type="AlphaFoldDB" id="K5UXZ4"/>
<keyword evidence="10 13" id="KW-0408">Iron</keyword>
<keyword evidence="12" id="KW-0472">Membrane</keyword>
<evidence type="ECO:0000256" key="12">
    <source>
        <dbReference type="ARBA" id="ARBA00023136"/>
    </source>
</evidence>
<keyword evidence="5 13" id="KW-0349">Heme</keyword>
<sequence length="466" mass="52467">MPDNLAWITYIRWGEEYNSDILRLSVLGNNLIIVNSLEAASDLLDKRSAIYSDRPEMPMLNDLCGFGWNLAFRPCDNTWRNGRRVFQHELGPQVVKRFRGLTEQAAHRFLCSLLREPTAYMDHLRHMASHGVMRIAYGIEVAEKNDPYIDTAARVAEGIVAVCRPGAYLVDIMPFLKHVPEWFPGAQFQRDAKAWRKHMTDQHEKPFKAVKERMISGDAPDCAAKSLLESLECGDNTGSYTEDDIEFALGSMYAGASDTIVSTLGSFILGIVLNPAIQTKAQEAIDRVCPDRLPTLADQDNLPYIDAIVNESLRCNPVIPIDIPHRSTADDIYRGYYIPKGSLVLANAWAILHDEKAYPDPLRFNPDRFMKDGRLDPAVRPPDAAFGFGRRICPGQHMAHEIMWIAVACTLAAFNISKARDEHGREIPPSGEYDVGFACYPKPFVCDIHPRSREHEAHVRATMDEL</sequence>
<dbReference type="InterPro" id="IPR017972">
    <property type="entry name" value="Cyt_P450_CS"/>
</dbReference>
<organism evidence="15 16">
    <name type="scientific">Phanerochaete carnosa (strain HHB-10118-sp)</name>
    <name type="common">White-rot fungus</name>
    <name type="synonym">Peniophora carnosa</name>
    <dbReference type="NCBI Taxonomy" id="650164"/>
    <lineage>
        <taxon>Eukaryota</taxon>
        <taxon>Fungi</taxon>
        <taxon>Dikarya</taxon>
        <taxon>Basidiomycota</taxon>
        <taxon>Agaricomycotina</taxon>
        <taxon>Agaricomycetes</taxon>
        <taxon>Polyporales</taxon>
        <taxon>Phanerochaetaceae</taxon>
        <taxon>Phanerochaete</taxon>
    </lineage>
</organism>
<evidence type="ECO:0000256" key="3">
    <source>
        <dbReference type="ARBA" id="ARBA00005179"/>
    </source>
</evidence>
<dbReference type="OrthoDB" id="2789670at2759"/>
<dbReference type="PROSITE" id="PS00086">
    <property type="entry name" value="CYTOCHROME_P450"/>
    <property type="match status" value="1"/>
</dbReference>
<comment type="pathway">
    <text evidence="3">Secondary metabolite biosynthesis.</text>
</comment>
<dbReference type="InParanoid" id="K5UXZ4"/>
<dbReference type="Gene3D" id="1.10.630.10">
    <property type="entry name" value="Cytochrome P450"/>
    <property type="match status" value="1"/>
</dbReference>
<evidence type="ECO:0000256" key="8">
    <source>
        <dbReference type="ARBA" id="ARBA00022989"/>
    </source>
</evidence>
<dbReference type="InterPro" id="IPR002401">
    <property type="entry name" value="Cyt_P450_E_grp-I"/>
</dbReference>
<dbReference type="InterPro" id="IPR001128">
    <property type="entry name" value="Cyt_P450"/>
</dbReference>
<keyword evidence="16" id="KW-1185">Reference proteome</keyword>
<dbReference type="PRINTS" id="PR00463">
    <property type="entry name" value="EP450I"/>
</dbReference>
<evidence type="ECO:0000256" key="7">
    <source>
        <dbReference type="ARBA" id="ARBA00022723"/>
    </source>
</evidence>
<dbReference type="KEGG" id="pco:PHACADRAFT_142803"/>
<keyword evidence="7 13" id="KW-0479">Metal-binding</keyword>
<dbReference type="GeneID" id="18908573"/>
<evidence type="ECO:0000256" key="2">
    <source>
        <dbReference type="ARBA" id="ARBA00004167"/>
    </source>
</evidence>
<dbReference type="Proteomes" id="UP000008370">
    <property type="component" value="Unassembled WGS sequence"/>
</dbReference>
<feature type="binding site" description="axial binding residue" evidence="13">
    <location>
        <position position="393"/>
    </location>
    <ligand>
        <name>heme</name>
        <dbReference type="ChEBI" id="CHEBI:30413"/>
    </ligand>
    <ligandPart>
        <name>Fe</name>
        <dbReference type="ChEBI" id="CHEBI:18248"/>
    </ligandPart>
</feature>
<dbReference type="EMBL" id="JH930472">
    <property type="protein sequence ID" value="EKM54976.1"/>
    <property type="molecule type" value="Genomic_DNA"/>
</dbReference>
<keyword evidence="6" id="KW-0812">Transmembrane</keyword>
<dbReference type="InterPro" id="IPR036396">
    <property type="entry name" value="Cyt_P450_sf"/>
</dbReference>
<dbReference type="InterPro" id="IPR050364">
    <property type="entry name" value="Cytochrome_P450_fung"/>
</dbReference>
<dbReference type="GO" id="GO:0004497">
    <property type="term" value="F:monooxygenase activity"/>
    <property type="evidence" value="ECO:0007669"/>
    <property type="project" value="UniProtKB-KW"/>
</dbReference>
<dbReference type="RefSeq" id="XP_007395325.1">
    <property type="nucleotide sequence ID" value="XM_007395263.1"/>
</dbReference>
<dbReference type="CDD" id="cd11065">
    <property type="entry name" value="CYP64-like"/>
    <property type="match status" value="1"/>
</dbReference>
<evidence type="ECO:0000256" key="11">
    <source>
        <dbReference type="ARBA" id="ARBA00023033"/>
    </source>
</evidence>
<evidence type="ECO:0000313" key="15">
    <source>
        <dbReference type="EMBL" id="EKM54976.1"/>
    </source>
</evidence>
<dbReference type="GO" id="GO:0020037">
    <property type="term" value="F:heme binding"/>
    <property type="evidence" value="ECO:0007669"/>
    <property type="project" value="InterPro"/>
</dbReference>
<dbReference type="SUPFAM" id="SSF48264">
    <property type="entry name" value="Cytochrome P450"/>
    <property type="match status" value="1"/>
</dbReference>
<protein>
    <recommendedName>
        <fullName evidence="17">Cytochrome P450</fullName>
    </recommendedName>
</protein>
<reference evidence="15 16" key="1">
    <citation type="journal article" date="2012" name="BMC Genomics">
        <title>Comparative genomics of the white-rot fungi, Phanerochaete carnosa and P. chrysosporium, to elucidate the genetic basis of the distinct wood types they colonize.</title>
        <authorList>
            <person name="Suzuki H."/>
            <person name="MacDonald J."/>
            <person name="Syed K."/>
            <person name="Salamov A."/>
            <person name="Hori C."/>
            <person name="Aerts A."/>
            <person name="Henrissat B."/>
            <person name="Wiebenga A."/>
            <person name="vanKuyk P.A."/>
            <person name="Barry K."/>
            <person name="Lindquist E."/>
            <person name="LaButti K."/>
            <person name="Lapidus A."/>
            <person name="Lucas S."/>
            <person name="Coutinho P."/>
            <person name="Gong Y."/>
            <person name="Samejima M."/>
            <person name="Mahadevan R."/>
            <person name="Abou-Zaid M."/>
            <person name="de Vries R.P."/>
            <person name="Igarashi K."/>
            <person name="Yadav J.S."/>
            <person name="Grigoriev I.V."/>
            <person name="Master E.R."/>
        </authorList>
    </citation>
    <scope>NUCLEOTIDE SEQUENCE [LARGE SCALE GENOMIC DNA]</scope>
    <source>
        <strain evidence="15 16">HHB-10118-sp</strain>
    </source>
</reference>
<evidence type="ECO:0000256" key="14">
    <source>
        <dbReference type="RuleBase" id="RU000461"/>
    </source>
</evidence>
<comment type="similarity">
    <text evidence="4 14">Belongs to the cytochrome P450 family.</text>
</comment>
<dbReference type="PANTHER" id="PTHR46300">
    <property type="entry name" value="P450, PUTATIVE (EUROFUNG)-RELATED-RELATED"/>
    <property type="match status" value="1"/>
</dbReference>
<keyword evidence="9 14" id="KW-0560">Oxidoreductase</keyword>
<evidence type="ECO:0000256" key="9">
    <source>
        <dbReference type="ARBA" id="ARBA00023002"/>
    </source>
</evidence>
<keyword evidence="11 14" id="KW-0503">Monooxygenase</keyword>
<keyword evidence="8" id="KW-1133">Transmembrane helix</keyword>
<dbReference type="GO" id="GO:0005506">
    <property type="term" value="F:iron ion binding"/>
    <property type="evidence" value="ECO:0007669"/>
    <property type="project" value="InterPro"/>
</dbReference>
<evidence type="ECO:0000256" key="10">
    <source>
        <dbReference type="ARBA" id="ARBA00023004"/>
    </source>
</evidence>
<gene>
    <name evidence="15" type="ORF">PHACADRAFT_142803</name>
</gene>
<dbReference type="GO" id="GO:0016705">
    <property type="term" value="F:oxidoreductase activity, acting on paired donors, with incorporation or reduction of molecular oxygen"/>
    <property type="evidence" value="ECO:0007669"/>
    <property type="project" value="InterPro"/>
</dbReference>
<evidence type="ECO:0000256" key="1">
    <source>
        <dbReference type="ARBA" id="ARBA00001971"/>
    </source>
</evidence>
<evidence type="ECO:0000256" key="4">
    <source>
        <dbReference type="ARBA" id="ARBA00010617"/>
    </source>
</evidence>
<evidence type="ECO:0008006" key="17">
    <source>
        <dbReference type="Google" id="ProtNLM"/>
    </source>
</evidence>
<dbReference type="GO" id="GO:0016020">
    <property type="term" value="C:membrane"/>
    <property type="evidence" value="ECO:0007669"/>
    <property type="project" value="UniProtKB-SubCell"/>
</dbReference>
<dbReference type="HOGENOM" id="CLU_001570_2_3_1"/>
<evidence type="ECO:0000256" key="13">
    <source>
        <dbReference type="PIRSR" id="PIRSR602401-1"/>
    </source>
</evidence>
<proteinExistence type="inferred from homology"/>
<comment type="cofactor">
    <cofactor evidence="1 13">
        <name>heme</name>
        <dbReference type="ChEBI" id="CHEBI:30413"/>
    </cofactor>
</comment>
<evidence type="ECO:0000256" key="5">
    <source>
        <dbReference type="ARBA" id="ARBA00022617"/>
    </source>
</evidence>
<evidence type="ECO:0000256" key="6">
    <source>
        <dbReference type="ARBA" id="ARBA00022692"/>
    </source>
</evidence>
<dbReference type="Pfam" id="PF00067">
    <property type="entry name" value="p450"/>
    <property type="match status" value="1"/>
</dbReference>